<evidence type="ECO:0000256" key="2">
    <source>
        <dbReference type="ARBA" id="ARBA00022448"/>
    </source>
</evidence>
<keyword evidence="4 10" id="KW-0812">Transmembrane</keyword>
<keyword evidence="8 14" id="KW-0675">Receptor</keyword>
<dbReference type="Gene3D" id="2.40.170.20">
    <property type="entry name" value="TonB-dependent receptor, beta-barrel domain"/>
    <property type="match status" value="1"/>
</dbReference>
<keyword evidence="2 10" id="KW-0813">Transport</keyword>
<protein>
    <submittedName>
        <fullName evidence="14">TonB-dependent receptor</fullName>
    </submittedName>
</protein>
<evidence type="ECO:0000256" key="3">
    <source>
        <dbReference type="ARBA" id="ARBA00022452"/>
    </source>
</evidence>
<evidence type="ECO:0000256" key="6">
    <source>
        <dbReference type="ARBA" id="ARBA00023077"/>
    </source>
</evidence>
<dbReference type="RefSeq" id="WP_158267301.1">
    <property type="nucleotide sequence ID" value="NZ_JAERMS010000009.1"/>
</dbReference>
<dbReference type="InterPro" id="IPR008969">
    <property type="entry name" value="CarboxyPept-like_regulatory"/>
</dbReference>
<feature type="domain" description="TonB-dependent receptor-like beta-barrel" evidence="12">
    <location>
        <begin position="305"/>
        <end position="696"/>
    </location>
</feature>
<gene>
    <name evidence="14" type="ORF">JHU38_04580</name>
</gene>
<dbReference type="InterPro" id="IPR037066">
    <property type="entry name" value="Plug_dom_sf"/>
</dbReference>
<evidence type="ECO:0000313" key="14">
    <source>
        <dbReference type="EMBL" id="MBO1363059.1"/>
    </source>
</evidence>
<dbReference type="EMBL" id="JAERMS010000009">
    <property type="protein sequence ID" value="MBO1363059.1"/>
    <property type="molecule type" value="Genomic_DNA"/>
</dbReference>
<dbReference type="PROSITE" id="PS52016">
    <property type="entry name" value="TONB_DEPENDENT_REC_3"/>
    <property type="match status" value="1"/>
</dbReference>
<dbReference type="InterPro" id="IPR039426">
    <property type="entry name" value="TonB-dep_rcpt-like"/>
</dbReference>
<dbReference type="PANTHER" id="PTHR30069:SF29">
    <property type="entry name" value="HEMOGLOBIN AND HEMOGLOBIN-HAPTOGLOBIN-BINDING PROTEIN 1-RELATED"/>
    <property type="match status" value="1"/>
</dbReference>
<sequence>MLSALLMLTLSVSAEPTVDGPSVTIRGTVVDENGAPLPAASVVVEGTTIGTGTTSDGHFTLQLRHSNPVLRISFMGYQTQRYKVTDKTQNDIKVRLTPSNNQLNAVVVTGSRIERPLKDVPVVTRIISARDIERINPVDLTQLLQYELPGLQFGYNSMSQTEEISYQGMGGEYVVFLLDGERISGEGADHNIDFSRFNINDIERIEVVRGAASTLYDSNALGGVVNIITKNANRPVMANVSARYAGINGQNYSLQAGTRQSRLSTLTSVGYRQRDSYVIEEEKGKKMTTVNPDGSQETEQYTGIPTTIHGYEIWNVSQKIGYSFTDHLKAEVKAGYYHNQQAHRLGETYHRIFKDYTLSGRLNWIMNKNHQLNFVYQFDRYDKNQDTIRGGTGNIYSNRMHVGRLNYSGHIGKHQLSAGVEYTHEYLHHYFMPDSGSASRYQAAAFLQEEWQLTDELTIVAGLRADIEKLYHFHLTPKLTLMYRPWKRFTFRANYAEGYRSPSLKELYQEYDMGGLGMFTLWGNPNLRPEKSRQYSASIEYNHNGLNTSVSVYHNRFRDKISYAGMDNGTRDMQYINADKARTMGVEIMARYRWAAGVDLMGSYAYVNDYEETNGLNTSYVRPHSLTFGACYRKTLFNVDWTAALNGQWTSRLRTNTINRDGSYYYVTYDPRTMCNLNLSARFLRGITAGFMIENLFNYQDKSSDRAVQVPQKGQNYVATLQLNLADIFKW</sequence>
<dbReference type="PANTHER" id="PTHR30069">
    <property type="entry name" value="TONB-DEPENDENT OUTER MEMBRANE RECEPTOR"/>
    <property type="match status" value="1"/>
</dbReference>
<evidence type="ECO:0000259" key="13">
    <source>
        <dbReference type="Pfam" id="PF07715"/>
    </source>
</evidence>
<dbReference type="SUPFAM" id="SSF56935">
    <property type="entry name" value="Porins"/>
    <property type="match status" value="1"/>
</dbReference>
<evidence type="ECO:0000256" key="4">
    <source>
        <dbReference type="ARBA" id="ARBA00022692"/>
    </source>
</evidence>
<dbReference type="Pfam" id="PF07715">
    <property type="entry name" value="Plug"/>
    <property type="match status" value="1"/>
</dbReference>
<comment type="subcellular location">
    <subcellularLocation>
        <location evidence="1 10">Cell outer membrane</location>
        <topology evidence="1 10">Multi-pass membrane protein</topology>
    </subcellularLocation>
</comment>
<keyword evidence="9 10" id="KW-0998">Cell outer membrane</keyword>
<dbReference type="Gene3D" id="2.170.130.10">
    <property type="entry name" value="TonB-dependent receptor, plug domain"/>
    <property type="match status" value="1"/>
</dbReference>
<reference evidence="14 15" key="1">
    <citation type="submission" date="2021-01" db="EMBL/GenBank/DDBJ databases">
        <title>Prevotella A2931 sp. nov.</title>
        <authorList>
            <person name="Buhl M."/>
            <person name="Oberhettinger P."/>
        </authorList>
    </citation>
    <scope>NUCLEOTIDE SEQUENCE [LARGE SCALE GENOMIC DNA]</scope>
    <source>
        <strain evidence="14 15">A2931</strain>
    </source>
</reference>
<comment type="caution">
    <text evidence="14">The sequence shown here is derived from an EMBL/GenBank/DDBJ whole genome shotgun (WGS) entry which is preliminary data.</text>
</comment>
<dbReference type="CDD" id="cd01347">
    <property type="entry name" value="ligand_gated_channel"/>
    <property type="match status" value="1"/>
</dbReference>
<evidence type="ECO:0000259" key="12">
    <source>
        <dbReference type="Pfam" id="PF00593"/>
    </source>
</evidence>
<dbReference type="Pfam" id="PF13715">
    <property type="entry name" value="CarbopepD_reg_2"/>
    <property type="match status" value="1"/>
</dbReference>
<dbReference type="InterPro" id="IPR000531">
    <property type="entry name" value="Beta-barrel_TonB"/>
</dbReference>
<name>A0ABS3M4H6_9BACT</name>
<dbReference type="Gene3D" id="2.60.40.1120">
    <property type="entry name" value="Carboxypeptidase-like, regulatory domain"/>
    <property type="match status" value="1"/>
</dbReference>
<dbReference type="Proteomes" id="UP000664265">
    <property type="component" value="Unassembled WGS sequence"/>
</dbReference>
<dbReference type="InterPro" id="IPR012910">
    <property type="entry name" value="Plug_dom"/>
</dbReference>
<dbReference type="SUPFAM" id="SSF49464">
    <property type="entry name" value="Carboxypeptidase regulatory domain-like"/>
    <property type="match status" value="1"/>
</dbReference>
<accession>A0ABS3M4H6</accession>
<evidence type="ECO:0000256" key="8">
    <source>
        <dbReference type="ARBA" id="ARBA00023170"/>
    </source>
</evidence>
<dbReference type="InterPro" id="IPR036942">
    <property type="entry name" value="Beta-barrel_TonB_sf"/>
</dbReference>
<evidence type="ECO:0000256" key="10">
    <source>
        <dbReference type="PROSITE-ProRule" id="PRU01360"/>
    </source>
</evidence>
<evidence type="ECO:0000256" key="5">
    <source>
        <dbReference type="ARBA" id="ARBA00022729"/>
    </source>
</evidence>
<proteinExistence type="inferred from homology"/>
<evidence type="ECO:0000256" key="9">
    <source>
        <dbReference type="ARBA" id="ARBA00023237"/>
    </source>
</evidence>
<organism evidence="14 15">
    <name type="scientific">Prevotella illustrans</name>
    <dbReference type="NCBI Taxonomy" id="2800387"/>
    <lineage>
        <taxon>Bacteria</taxon>
        <taxon>Pseudomonadati</taxon>
        <taxon>Bacteroidota</taxon>
        <taxon>Bacteroidia</taxon>
        <taxon>Bacteroidales</taxon>
        <taxon>Prevotellaceae</taxon>
        <taxon>Prevotella</taxon>
    </lineage>
</organism>
<evidence type="ECO:0000256" key="1">
    <source>
        <dbReference type="ARBA" id="ARBA00004571"/>
    </source>
</evidence>
<keyword evidence="6 11" id="KW-0798">TonB box</keyword>
<evidence type="ECO:0000313" key="15">
    <source>
        <dbReference type="Proteomes" id="UP000664265"/>
    </source>
</evidence>
<dbReference type="Pfam" id="PF00593">
    <property type="entry name" value="TonB_dep_Rec_b-barrel"/>
    <property type="match status" value="1"/>
</dbReference>
<keyword evidence="15" id="KW-1185">Reference proteome</keyword>
<feature type="domain" description="TonB-dependent receptor plug" evidence="13">
    <location>
        <begin position="117"/>
        <end position="224"/>
    </location>
</feature>
<comment type="similarity">
    <text evidence="10 11">Belongs to the TonB-dependent receptor family.</text>
</comment>
<keyword evidence="7 10" id="KW-0472">Membrane</keyword>
<evidence type="ECO:0000256" key="7">
    <source>
        <dbReference type="ARBA" id="ARBA00023136"/>
    </source>
</evidence>
<evidence type="ECO:0000256" key="11">
    <source>
        <dbReference type="RuleBase" id="RU003357"/>
    </source>
</evidence>
<keyword evidence="3 10" id="KW-1134">Transmembrane beta strand</keyword>
<keyword evidence="5" id="KW-0732">Signal</keyword>